<reference evidence="9" key="1">
    <citation type="submission" date="2021-02" db="EMBL/GenBank/DDBJ databases">
        <authorList>
            <person name="Dougan E. K."/>
            <person name="Rhodes N."/>
            <person name="Thang M."/>
            <person name="Chan C."/>
        </authorList>
    </citation>
    <scope>NUCLEOTIDE SEQUENCE</scope>
</reference>
<feature type="active site" evidence="5">
    <location>
        <position position="91"/>
    </location>
</feature>
<gene>
    <name evidence="9" type="primary">PGC</name>
    <name evidence="9" type="ORF">SNEC2469_LOCUS652</name>
</gene>
<keyword evidence="3 6" id="KW-0064">Aspartyl protease</keyword>
<dbReference type="InterPro" id="IPR033121">
    <property type="entry name" value="PEPTIDASE_A1"/>
</dbReference>
<evidence type="ECO:0000313" key="10">
    <source>
        <dbReference type="Proteomes" id="UP000601435"/>
    </source>
</evidence>
<dbReference type="InterPro" id="IPR034164">
    <property type="entry name" value="Pepsin-like_dom"/>
</dbReference>
<name>A0A812IRD1_9DINO</name>
<dbReference type="Proteomes" id="UP000601435">
    <property type="component" value="Unassembled WGS sequence"/>
</dbReference>
<feature type="domain" description="Peptidase A1" evidence="8">
    <location>
        <begin position="73"/>
        <end position="414"/>
    </location>
</feature>
<sequence length="439" mass="48538">MQVSSRQFEDLMRHTSAGRKRRHGLRKSLFGSSGAASDVGEVHGILRLEDLSSAEYVGVLGVGTARNCTKNESFTDEVCASPAAELRVVFDTGSSDLWVASDLCTLGPCAFPKRHRFNRSHSRTFHQAARPERFETEYGSGRLSGVLGFDDIFVGPFRVKSQSLGLISEESGDAFAAFPIDGIVGLAFSALSVKTSIVPLLDHLVQERAMPKPEFAFYLHKDPSKGGAVIWGGGAERLGLHNGEMMWFPIPEERYWSLSLQGFRLGGQEDVLDLLLPQKPKRGDGPVFFGQDRPKSAVLLVDSGTTFFTAPRRLFNKISEKVWPMNCDKIHTLPEFVFTVGTNLSNYSAVQEIRVPPSVYMIRNAFTGDCMPGIMNMEYGSHDRPFMILGEIFLRHYFSVFQKGAPGDSWLGLALAREGAEAEKKLLLAQQMTDSLSRT</sequence>
<dbReference type="GO" id="GO:0006508">
    <property type="term" value="P:proteolysis"/>
    <property type="evidence" value="ECO:0007669"/>
    <property type="project" value="UniProtKB-KW"/>
</dbReference>
<accession>A0A812IRD1</accession>
<dbReference type="GO" id="GO:0004190">
    <property type="term" value="F:aspartic-type endopeptidase activity"/>
    <property type="evidence" value="ECO:0007669"/>
    <property type="project" value="UniProtKB-KW"/>
</dbReference>
<feature type="region of interest" description="Disordered" evidence="7">
    <location>
        <begin position="1"/>
        <end position="20"/>
    </location>
</feature>
<dbReference type="CDD" id="cd05471">
    <property type="entry name" value="pepsin_like"/>
    <property type="match status" value="1"/>
</dbReference>
<proteinExistence type="inferred from homology"/>
<dbReference type="AlphaFoldDB" id="A0A812IRD1"/>
<dbReference type="PANTHER" id="PTHR47966">
    <property type="entry name" value="BETA-SITE APP-CLEAVING ENZYME, ISOFORM A-RELATED"/>
    <property type="match status" value="1"/>
</dbReference>
<dbReference type="OrthoDB" id="771136at2759"/>
<dbReference type="InterPro" id="IPR001969">
    <property type="entry name" value="Aspartic_peptidase_AS"/>
</dbReference>
<dbReference type="InterPro" id="IPR021109">
    <property type="entry name" value="Peptidase_aspartic_dom_sf"/>
</dbReference>
<dbReference type="PANTHER" id="PTHR47966:SF51">
    <property type="entry name" value="BETA-SITE APP-CLEAVING ENZYME, ISOFORM A-RELATED"/>
    <property type="match status" value="1"/>
</dbReference>
<evidence type="ECO:0000256" key="3">
    <source>
        <dbReference type="ARBA" id="ARBA00022750"/>
    </source>
</evidence>
<dbReference type="PRINTS" id="PR00792">
    <property type="entry name" value="PEPSIN"/>
</dbReference>
<evidence type="ECO:0000256" key="2">
    <source>
        <dbReference type="ARBA" id="ARBA00022670"/>
    </source>
</evidence>
<keyword evidence="4 6" id="KW-0378">Hydrolase</keyword>
<dbReference type="SUPFAM" id="SSF50630">
    <property type="entry name" value="Acid proteases"/>
    <property type="match status" value="1"/>
</dbReference>
<dbReference type="Pfam" id="PF00026">
    <property type="entry name" value="Asp"/>
    <property type="match status" value="1"/>
</dbReference>
<dbReference type="EMBL" id="CAJNJA010004181">
    <property type="protein sequence ID" value="CAE7178358.1"/>
    <property type="molecule type" value="Genomic_DNA"/>
</dbReference>
<dbReference type="PROSITE" id="PS00141">
    <property type="entry name" value="ASP_PROTEASE"/>
    <property type="match status" value="1"/>
</dbReference>
<evidence type="ECO:0000256" key="4">
    <source>
        <dbReference type="ARBA" id="ARBA00022801"/>
    </source>
</evidence>
<comment type="caution">
    <text evidence="9">The sequence shown here is derived from an EMBL/GenBank/DDBJ whole genome shotgun (WGS) entry which is preliminary data.</text>
</comment>
<dbReference type="InterPro" id="IPR001461">
    <property type="entry name" value="Aspartic_peptidase_A1"/>
</dbReference>
<dbReference type="FunFam" id="2.40.70.10:FF:000008">
    <property type="entry name" value="Cathepsin D"/>
    <property type="match status" value="1"/>
</dbReference>
<keyword evidence="2 6" id="KW-0645">Protease</keyword>
<comment type="similarity">
    <text evidence="1 6">Belongs to the peptidase A1 family.</text>
</comment>
<evidence type="ECO:0000313" key="9">
    <source>
        <dbReference type="EMBL" id="CAE7178358.1"/>
    </source>
</evidence>
<protein>
    <submittedName>
        <fullName evidence="9">PGC protein</fullName>
    </submittedName>
</protein>
<evidence type="ECO:0000256" key="1">
    <source>
        <dbReference type="ARBA" id="ARBA00007447"/>
    </source>
</evidence>
<dbReference type="PROSITE" id="PS51767">
    <property type="entry name" value="PEPTIDASE_A1"/>
    <property type="match status" value="1"/>
</dbReference>
<evidence type="ECO:0000259" key="8">
    <source>
        <dbReference type="PROSITE" id="PS51767"/>
    </source>
</evidence>
<organism evidence="9 10">
    <name type="scientific">Symbiodinium necroappetens</name>
    <dbReference type="NCBI Taxonomy" id="1628268"/>
    <lineage>
        <taxon>Eukaryota</taxon>
        <taxon>Sar</taxon>
        <taxon>Alveolata</taxon>
        <taxon>Dinophyceae</taxon>
        <taxon>Suessiales</taxon>
        <taxon>Symbiodiniaceae</taxon>
        <taxon>Symbiodinium</taxon>
    </lineage>
</organism>
<evidence type="ECO:0000256" key="5">
    <source>
        <dbReference type="PIRSR" id="PIRSR601461-1"/>
    </source>
</evidence>
<evidence type="ECO:0000256" key="7">
    <source>
        <dbReference type="SAM" id="MobiDB-lite"/>
    </source>
</evidence>
<dbReference type="Gene3D" id="2.40.70.10">
    <property type="entry name" value="Acid Proteases"/>
    <property type="match status" value="2"/>
</dbReference>
<keyword evidence="10" id="KW-1185">Reference proteome</keyword>
<evidence type="ECO:0000256" key="6">
    <source>
        <dbReference type="RuleBase" id="RU000454"/>
    </source>
</evidence>
<feature type="active site" evidence="5">
    <location>
        <position position="302"/>
    </location>
</feature>